<evidence type="ECO:0000259" key="1">
    <source>
        <dbReference type="Pfam" id="PF07635"/>
    </source>
</evidence>
<organism evidence="2">
    <name type="scientific">marine sediment metagenome</name>
    <dbReference type="NCBI Taxonomy" id="412755"/>
    <lineage>
        <taxon>unclassified sequences</taxon>
        <taxon>metagenomes</taxon>
        <taxon>ecological metagenomes</taxon>
    </lineage>
</organism>
<dbReference type="AlphaFoldDB" id="X0YZK2"/>
<evidence type="ECO:0000313" key="2">
    <source>
        <dbReference type="EMBL" id="GAG53688.1"/>
    </source>
</evidence>
<dbReference type="InterPro" id="IPR011429">
    <property type="entry name" value="Cyt_c_Planctomycete-type"/>
</dbReference>
<sequence>MIVALGLIGSCANPSDRIPETVSYNFHVRPILSDKCFACHGPDENTRESELRLYTEAGIFATLKDDENRHVVTKSSPDLSDLYLRISSTD</sequence>
<dbReference type="EMBL" id="BART01007023">
    <property type="protein sequence ID" value="GAG53688.1"/>
    <property type="molecule type" value="Genomic_DNA"/>
</dbReference>
<gene>
    <name evidence="2" type="ORF">S01H4_16031</name>
</gene>
<proteinExistence type="predicted"/>
<feature type="domain" description="Cytochrome C Planctomycete-type" evidence="1">
    <location>
        <begin position="36"/>
        <end position="90"/>
    </location>
</feature>
<protein>
    <recommendedName>
        <fullName evidence="1">Cytochrome C Planctomycete-type domain-containing protein</fullName>
    </recommendedName>
</protein>
<comment type="caution">
    <text evidence="2">The sequence shown here is derived from an EMBL/GenBank/DDBJ whole genome shotgun (WGS) entry which is preliminary data.</text>
</comment>
<name>X0YZK2_9ZZZZ</name>
<reference evidence="2" key="1">
    <citation type="journal article" date="2014" name="Front. Microbiol.">
        <title>High frequency of phylogenetically diverse reductive dehalogenase-homologous genes in deep subseafloor sedimentary metagenomes.</title>
        <authorList>
            <person name="Kawai M."/>
            <person name="Futagami T."/>
            <person name="Toyoda A."/>
            <person name="Takaki Y."/>
            <person name="Nishi S."/>
            <person name="Hori S."/>
            <person name="Arai W."/>
            <person name="Tsubouchi T."/>
            <person name="Morono Y."/>
            <person name="Uchiyama I."/>
            <person name="Ito T."/>
            <person name="Fujiyama A."/>
            <person name="Inagaki F."/>
            <person name="Takami H."/>
        </authorList>
    </citation>
    <scope>NUCLEOTIDE SEQUENCE</scope>
    <source>
        <strain evidence="2">Expedition CK06-06</strain>
    </source>
</reference>
<accession>X0YZK2</accession>
<dbReference type="Pfam" id="PF07635">
    <property type="entry name" value="PSCyt1"/>
    <property type="match status" value="1"/>
</dbReference>
<feature type="non-terminal residue" evidence="2">
    <location>
        <position position="90"/>
    </location>
</feature>